<protein>
    <submittedName>
        <fullName evidence="1">Uncharacterized protein</fullName>
    </submittedName>
</protein>
<evidence type="ECO:0000313" key="2">
    <source>
        <dbReference type="Proteomes" id="UP000828390"/>
    </source>
</evidence>
<accession>A0A9D4GXB7</accession>
<name>A0A9D4GXB7_DREPO</name>
<dbReference type="AlphaFoldDB" id="A0A9D4GXB7"/>
<dbReference type="EMBL" id="JAIWYP010000005">
    <property type="protein sequence ID" value="KAH3823181.1"/>
    <property type="molecule type" value="Genomic_DNA"/>
</dbReference>
<evidence type="ECO:0000313" key="1">
    <source>
        <dbReference type="EMBL" id="KAH3823181.1"/>
    </source>
</evidence>
<proteinExistence type="predicted"/>
<organism evidence="1 2">
    <name type="scientific">Dreissena polymorpha</name>
    <name type="common">Zebra mussel</name>
    <name type="synonym">Mytilus polymorpha</name>
    <dbReference type="NCBI Taxonomy" id="45954"/>
    <lineage>
        <taxon>Eukaryota</taxon>
        <taxon>Metazoa</taxon>
        <taxon>Spiralia</taxon>
        <taxon>Lophotrochozoa</taxon>
        <taxon>Mollusca</taxon>
        <taxon>Bivalvia</taxon>
        <taxon>Autobranchia</taxon>
        <taxon>Heteroconchia</taxon>
        <taxon>Euheterodonta</taxon>
        <taxon>Imparidentia</taxon>
        <taxon>Neoheterodontei</taxon>
        <taxon>Myida</taxon>
        <taxon>Dreissenoidea</taxon>
        <taxon>Dreissenidae</taxon>
        <taxon>Dreissena</taxon>
    </lineage>
</organism>
<sequence>MMTAPLPGCHPLAFSPPRKFPNCFSSVSMVARWPSRRFQSASAVIQSLLCGIYARQFATPSIAVLLGSRPAAYSWKDGRKVTIPPLAFPRGCAQLLLLGIDGRQVAATSL</sequence>
<dbReference type="Proteomes" id="UP000828390">
    <property type="component" value="Unassembled WGS sequence"/>
</dbReference>
<reference evidence="1" key="1">
    <citation type="journal article" date="2019" name="bioRxiv">
        <title>The Genome of the Zebra Mussel, Dreissena polymorpha: A Resource for Invasive Species Research.</title>
        <authorList>
            <person name="McCartney M.A."/>
            <person name="Auch B."/>
            <person name="Kono T."/>
            <person name="Mallez S."/>
            <person name="Zhang Y."/>
            <person name="Obille A."/>
            <person name="Becker A."/>
            <person name="Abrahante J.E."/>
            <person name="Garbe J."/>
            <person name="Badalamenti J.P."/>
            <person name="Herman A."/>
            <person name="Mangelson H."/>
            <person name="Liachko I."/>
            <person name="Sullivan S."/>
            <person name="Sone E.D."/>
            <person name="Koren S."/>
            <person name="Silverstein K.A.T."/>
            <person name="Beckman K.B."/>
            <person name="Gohl D.M."/>
        </authorList>
    </citation>
    <scope>NUCLEOTIDE SEQUENCE</scope>
    <source>
        <strain evidence="1">Duluth1</strain>
        <tissue evidence="1">Whole animal</tissue>
    </source>
</reference>
<gene>
    <name evidence="1" type="ORF">DPMN_124980</name>
</gene>
<reference evidence="1" key="2">
    <citation type="submission" date="2020-11" db="EMBL/GenBank/DDBJ databases">
        <authorList>
            <person name="McCartney M.A."/>
            <person name="Auch B."/>
            <person name="Kono T."/>
            <person name="Mallez S."/>
            <person name="Becker A."/>
            <person name="Gohl D.M."/>
            <person name="Silverstein K.A.T."/>
            <person name="Koren S."/>
            <person name="Bechman K.B."/>
            <person name="Herman A."/>
            <person name="Abrahante J.E."/>
            <person name="Garbe J."/>
        </authorList>
    </citation>
    <scope>NUCLEOTIDE SEQUENCE</scope>
    <source>
        <strain evidence="1">Duluth1</strain>
        <tissue evidence="1">Whole animal</tissue>
    </source>
</reference>
<keyword evidence="2" id="KW-1185">Reference proteome</keyword>
<comment type="caution">
    <text evidence="1">The sequence shown here is derived from an EMBL/GenBank/DDBJ whole genome shotgun (WGS) entry which is preliminary data.</text>
</comment>